<evidence type="ECO:0000256" key="2">
    <source>
        <dbReference type="ARBA" id="ARBA00005346"/>
    </source>
</evidence>
<dbReference type="PANTHER" id="PTHR42703:SF1">
    <property type="entry name" value="NA(+)_H(+) ANTIPORTER SUBUNIT D1"/>
    <property type="match status" value="1"/>
</dbReference>
<dbReference type="InterPro" id="IPR050586">
    <property type="entry name" value="CPA3_Na-H_Antiporter_D"/>
</dbReference>
<dbReference type="Pfam" id="PF00361">
    <property type="entry name" value="Proton_antipo_M"/>
    <property type="match status" value="1"/>
</dbReference>
<dbReference type="GO" id="GO:0005886">
    <property type="term" value="C:plasma membrane"/>
    <property type="evidence" value="ECO:0007669"/>
    <property type="project" value="UniProtKB-SubCell"/>
</dbReference>
<feature type="transmembrane region" description="Helical" evidence="9">
    <location>
        <begin position="220"/>
        <end position="240"/>
    </location>
</feature>
<evidence type="ECO:0000256" key="9">
    <source>
        <dbReference type="SAM" id="Phobius"/>
    </source>
</evidence>
<comment type="function">
    <text evidence="7">NDH-1 shuttles electrons from NAD(P)H, via FMN and iron-sulfur (Fe-S) centers, to quinones in the respiratory chain. The immediate electron acceptor for the enzyme in this species is believed to be plastoquinone. Couples the redox reaction to proton translocation (for every two electrons transferred, four hydrogen ions are translocated across the cytoplasmic membrane), and thus conserves the redox energy in a proton gradient.</text>
</comment>
<feature type="transmembrane region" description="Helical" evidence="9">
    <location>
        <begin position="459"/>
        <end position="476"/>
    </location>
</feature>
<organism evidence="11 12">
    <name type="scientific">Aliterella atlantica CENA595</name>
    <dbReference type="NCBI Taxonomy" id="1618023"/>
    <lineage>
        <taxon>Bacteria</taxon>
        <taxon>Bacillati</taxon>
        <taxon>Cyanobacteriota</taxon>
        <taxon>Cyanophyceae</taxon>
        <taxon>Chroococcidiopsidales</taxon>
        <taxon>Aliterellaceae</taxon>
        <taxon>Aliterella</taxon>
    </lineage>
</organism>
<evidence type="ECO:0000313" key="11">
    <source>
        <dbReference type="EMBL" id="KJH73607.1"/>
    </source>
</evidence>
<dbReference type="NCBIfam" id="NF005564">
    <property type="entry name" value="PRK07234.1-4"/>
    <property type="match status" value="1"/>
</dbReference>
<keyword evidence="4 8" id="KW-0812">Transmembrane</keyword>
<dbReference type="EMBL" id="JYON01000001">
    <property type="protein sequence ID" value="KJH73607.1"/>
    <property type="molecule type" value="Genomic_DNA"/>
</dbReference>
<evidence type="ECO:0000256" key="5">
    <source>
        <dbReference type="ARBA" id="ARBA00022989"/>
    </source>
</evidence>
<feature type="transmembrane region" description="Helical" evidence="9">
    <location>
        <begin position="246"/>
        <end position="264"/>
    </location>
</feature>
<feature type="transmembrane region" description="Helical" evidence="9">
    <location>
        <begin position="6"/>
        <end position="22"/>
    </location>
</feature>
<name>A0A0D8ZYX8_9CYAN</name>
<dbReference type="Proteomes" id="UP000032452">
    <property type="component" value="Unassembled WGS sequence"/>
</dbReference>
<feature type="transmembrane region" description="Helical" evidence="9">
    <location>
        <begin position="292"/>
        <end position="312"/>
    </location>
</feature>
<protein>
    <submittedName>
        <fullName evidence="11">Monovalent cation/H+ antiporter subunit D</fullName>
    </submittedName>
</protein>
<evidence type="ECO:0000256" key="8">
    <source>
        <dbReference type="RuleBase" id="RU000320"/>
    </source>
</evidence>
<dbReference type="STRING" id="1618023.UH38_02290"/>
<gene>
    <name evidence="11" type="ORF">UH38_02290</name>
</gene>
<comment type="similarity">
    <text evidence="2">Belongs to the CPA3 antiporters (TC 2.A.63) subunit D family.</text>
</comment>
<comment type="caution">
    <text evidence="11">The sequence shown here is derived from an EMBL/GenBank/DDBJ whole genome shotgun (WGS) entry which is preliminary data.</text>
</comment>
<feature type="transmembrane region" description="Helical" evidence="9">
    <location>
        <begin position="66"/>
        <end position="86"/>
    </location>
</feature>
<dbReference type="PANTHER" id="PTHR42703">
    <property type="entry name" value="NADH DEHYDROGENASE"/>
    <property type="match status" value="1"/>
</dbReference>
<feature type="transmembrane region" description="Helical" evidence="9">
    <location>
        <begin position="187"/>
        <end position="208"/>
    </location>
</feature>
<feature type="transmembrane region" description="Helical" evidence="9">
    <location>
        <begin position="148"/>
        <end position="167"/>
    </location>
</feature>
<keyword evidence="3" id="KW-1003">Cell membrane</keyword>
<proteinExistence type="inferred from homology"/>
<keyword evidence="12" id="KW-1185">Reference proteome</keyword>
<feature type="transmembrane region" description="Helical" evidence="9">
    <location>
        <begin position="429"/>
        <end position="447"/>
    </location>
</feature>
<evidence type="ECO:0000256" key="3">
    <source>
        <dbReference type="ARBA" id="ARBA00022475"/>
    </source>
</evidence>
<evidence type="ECO:0000259" key="10">
    <source>
        <dbReference type="Pfam" id="PF00361"/>
    </source>
</evidence>
<feature type="transmembrane region" description="Helical" evidence="9">
    <location>
        <begin position="116"/>
        <end position="136"/>
    </location>
</feature>
<dbReference type="PATRIC" id="fig|1618023.3.peg.1713"/>
<evidence type="ECO:0000256" key="1">
    <source>
        <dbReference type="ARBA" id="ARBA00004651"/>
    </source>
</evidence>
<evidence type="ECO:0000313" key="12">
    <source>
        <dbReference type="Proteomes" id="UP000032452"/>
    </source>
</evidence>
<dbReference type="AlphaFoldDB" id="A0A0D8ZYX8"/>
<sequence length="477" mass="52233">MNTLTIIWIALPFFVGFISYLFPRFDRICSLGVAIASTIYALWLFTQPTLTLQLLDNFGVTLLLDRLSGFFILTNALVTAAVILYCWNSGRSAFFYMQIAILHGSVNAAFACTDFISLYVALEVISIAAFLLIAYPRTDRSIWVGLRYLFTSNVAMLFYLVGAVLVYKATHSFTFAGLPKAPPEAVALIFAGLLVKGGIFVSGLWLPLTHSESETPVSAMLSGAVVKAGILPMVRCAVLVEEVDPLIRLFGVGTALLGVGYAVFEKDTKRMLAFSTVSQLGFILAAPEVGGFYALTHGLVKSALFLIAGVLPSRNFKELQQQPIHTSIWIALVIASFSISGFPLLSGFGAKVLTMKSLLPWQAIAMNVAALGTAIAFAKFIFLPHHWQEKQAKIQPGFWAAIALLIAGLFIANIAYYEAYSFANVVKPLATIALGWLAYLFIFRQLVIKLPRLLEQFDHLIGVMSLTLIVLFWMVLA</sequence>
<keyword evidence="6 9" id="KW-0472">Membrane</keyword>
<dbReference type="InterPro" id="IPR001750">
    <property type="entry name" value="ND/Mrp_TM"/>
</dbReference>
<feature type="domain" description="NADH:quinone oxidoreductase/Mrp antiporter transmembrane" evidence="10">
    <location>
        <begin position="113"/>
        <end position="373"/>
    </location>
</feature>
<dbReference type="RefSeq" id="WP_045052960.1">
    <property type="nucleotide sequence ID" value="NZ_CAWMDP010000017.1"/>
</dbReference>
<keyword evidence="5 9" id="KW-1133">Transmembrane helix</keyword>
<comment type="subcellular location">
    <subcellularLocation>
        <location evidence="1">Cell membrane</location>
        <topology evidence="1">Multi-pass membrane protein</topology>
    </subcellularLocation>
    <subcellularLocation>
        <location evidence="8">Membrane</location>
        <topology evidence="8">Multi-pass membrane protein</topology>
    </subcellularLocation>
</comment>
<evidence type="ECO:0000256" key="6">
    <source>
        <dbReference type="ARBA" id="ARBA00023136"/>
    </source>
</evidence>
<dbReference type="OrthoDB" id="9811798at2"/>
<evidence type="ECO:0000256" key="4">
    <source>
        <dbReference type="ARBA" id="ARBA00022692"/>
    </source>
</evidence>
<feature type="transmembrane region" description="Helical" evidence="9">
    <location>
        <begin position="324"/>
        <end position="344"/>
    </location>
</feature>
<accession>A0A0D8ZYX8</accession>
<reference evidence="11 12" key="1">
    <citation type="submission" date="2015-02" db="EMBL/GenBank/DDBJ databases">
        <title>Draft genome of a novel marine cyanobacterium (Chroococcales) isolated from South Atlantic Ocean.</title>
        <authorList>
            <person name="Rigonato J."/>
            <person name="Alvarenga D.O."/>
            <person name="Branco L.H."/>
            <person name="Varani A.M."/>
            <person name="Brandini F.P."/>
            <person name="Fiore M.F."/>
        </authorList>
    </citation>
    <scope>NUCLEOTIDE SEQUENCE [LARGE SCALE GENOMIC DNA]</scope>
    <source>
        <strain evidence="11 12">CENA595</strain>
    </source>
</reference>
<feature type="transmembrane region" description="Helical" evidence="9">
    <location>
        <begin position="364"/>
        <end position="385"/>
    </location>
</feature>
<evidence type="ECO:0000256" key="7">
    <source>
        <dbReference type="ARBA" id="ARBA00025624"/>
    </source>
</evidence>
<feature type="transmembrane region" description="Helical" evidence="9">
    <location>
        <begin position="397"/>
        <end position="417"/>
    </location>
</feature>
<feature type="transmembrane region" description="Helical" evidence="9">
    <location>
        <begin position="29"/>
        <end position="46"/>
    </location>
</feature>